<feature type="compositionally biased region" description="Basic and acidic residues" evidence="2">
    <location>
        <begin position="64"/>
        <end position="83"/>
    </location>
</feature>
<keyword evidence="1" id="KW-0863">Zinc-finger</keyword>
<evidence type="ECO:0000313" key="5">
    <source>
        <dbReference type="Proteomes" id="UP001497525"/>
    </source>
</evidence>
<reference evidence="4" key="1">
    <citation type="submission" date="2024-06" db="EMBL/GenBank/DDBJ databases">
        <authorList>
            <person name="Liu X."/>
            <person name="Lenzi L."/>
            <person name="Haldenby T S."/>
            <person name="Uol C."/>
        </authorList>
    </citation>
    <scope>NUCLEOTIDE SEQUENCE</scope>
</reference>
<dbReference type="InterPro" id="IPR036236">
    <property type="entry name" value="Znf_C2H2_sf"/>
</dbReference>
<dbReference type="GO" id="GO:0008270">
    <property type="term" value="F:zinc ion binding"/>
    <property type="evidence" value="ECO:0007669"/>
    <property type="project" value="UniProtKB-KW"/>
</dbReference>
<dbReference type="AlphaFoldDB" id="A0AAV2TJ07"/>
<evidence type="ECO:0000256" key="2">
    <source>
        <dbReference type="SAM" id="MobiDB-lite"/>
    </source>
</evidence>
<dbReference type="SMART" id="SM00355">
    <property type="entry name" value="ZnF_C2H2"/>
    <property type="match status" value="2"/>
</dbReference>
<organism evidence="4 5">
    <name type="scientific">Calicophoron daubneyi</name>
    <name type="common">Rumen fluke</name>
    <name type="synonym">Paramphistomum daubneyi</name>
    <dbReference type="NCBI Taxonomy" id="300641"/>
    <lineage>
        <taxon>Eukaryota</taxon>
        <taxon>Metazoa</taxon>
        <taxon>Spiralia</taxon>
        <taxon>Lophotrochozoa</taxon>
        <taxon>Platyhelminthes</taxon>
        <taxon>Trematoda</taxon>
        <taxon>Digenea</taxon>
        <taxon>Plagiorchiida</taxon>
        <taxon>Pronocephalata</taxon>
        <taxon>Paramphistomoidea</taxon>
        <taxon>Paramphistomidae</taxon>
        <taxon>Calicophoron</taxon>
    </lineage>
</organism>
<gene>
    <name evidence="4" type="ORF">CDAUBV1_LOCUS10489</name>
</gene>
<dbReference type="EMBL" id="CAXLJL010000312">
    <property type="protein sequence ID" value="CAL5136395.1"/>
    <property type="molecule type" value="Genomic_DNA"/>
</dbReference>
<dbReference type="SUPFAM" id="SSF57667">
    <property type="entry name" value="beta-beta-alpha zinc fingers"/>
    <property type="match status" value="1"/>
</dbReference>
<feature type="domain" description="C2H2-type" evidence="3">
    <location>
        <begin position="133"/>
        <end position="161"/>
    </location>
</feature>
<evidence type="ECO:0000313" key="4">
    <source>
        <dbReference type="EMBL" id="CAL5136395.1"/>
    </source>
</evidence>
<dbReference type="Proteomes" id="UP001497525">
    <property type="component" value="Unassembled WGS sequence"/>
</dbReference>
<evidence type="ECO:0000256" key="1">
    <source>
        <dbReference type="PROSITE-ProRule" id="PRU00042"/>
    </source>
</evidence>
<protein>
    <recommendedName>
        <fullName evidence="3">C2H2-type domain-containing protein</fullName>
    </recommendedName>
</protein>
<feature type="region of interest" description="Disordered" evidence="2">
    <location>
        <begin position="64"/>
        <end position="84"/>
    </location>
</feature>
<dbReference type="Gene3D" id="3.30.160.60">
    <property type="entry name" value="Classic Zinc Finger"/>
    <property type="match status" value="1"/>
</dbReference>
<accession>A0AAV2TJ07</accession>
<dbReference type="InterPro" id="IPR013087">
    <property type="entry name" value="Znf_C2H2_type"/>
</dbReference>
<keyword evidence="1" id="KW-0862">Zinc</keyword>
<sequence>MQPKVNELTACALRERPSISCVGCDENLSVSKNPQKTSSLNGTADSVDFDSILDVLPEFTDQVSDSHMKDVPGSQEEPKDHRCPSFGVFGKASTKRNHRETHVDVVHGEDKPDKLNGRMAKQVDLDDTDPSKFPCGTCEIIFDDPATLSDHAIRFHQGRNAYRCHVCEVPFFSVRGVIRHETTFHNSISEVNCEADSSPVSDTERRIERLAEHFKGRFNWPLWSGNSTCSSDAAPWLVSADSSTEADIRKEVRATRI</sequence>
<name>A0AAV2TJ07_CALDB</name>
<keyword evidence="1" id="KW-0479">Metal-binding</keyword>
<proteinExistence type="predicted"/>
<dbReference type="PROSITE" id="PS00028">
    <property type="entry name" value="ZINC_FINGER_C2H2_1"/>
    <property type="match status" value="2"/>
</dbReference>
<dbReference type="PROSITE" id="PS50157">
    <property type="entry name" value="ZINC_FINGER_C2H2_2"/>
    <property type="match status" value="1"/>
</dbReference>
<evidence type="ECO:0000259" key="3">
    <source>
        <dbReference type="PROSITE" id="PS50157"/>
    </source>
</evidence>
<comment type="caution">
    <text evidence="4">The sequence shown here is derived from an EMBL/GenBank/DDBJ whole genome shotgun (WGS) entry which is preliminary data.</text>
</comment>